<dbReference type="UniPathway" id="UPA00917"/>
<evidence type="ECO:0000256" key="1">
    <source>
        <dbReference type="ARBA" id="ARBA00004683"/>
    </source>
</evidence>
<sequence>MAGEQDDRPELSKMFLHMSEVWRDSAEKAGAAGKLWSESMMPFLTQRAADSSLFGAAQGGEITEAIKRMAEGPKLADVWNLDREIYALMAAWMDIQQRMAAYRAVVSVPWNKAFERYSAALKEKQEQGGEQETDWRKAFGVWSGIANEELIRSQRSDEFLSAQRELLRSALAVRIQQQRISGSIAKLFGLPTQQDFDEVTRQLTEMRRELRAHLRSQRRAERAGGSEASEGRKPAPAAAKRTGKAKT</sequence>
<keyword evidence="5" id="KW-0614">Plasmid</keyword>
<dbReference type="Pfam" id="PF09712">
    <property type="entry name" value="PHA_synth_III_E"/>
    <property type="match status" value="1"/>
</dbReference>
<reference evidence="5 6" key="1">
    <citation type="journal article" date="2015" name="Antonie Van Leeuwenhoek">
        <title>Bosea vaviloviae sp. nov., a new species of slow-growing rhizobia isolated from nodules of the relict species Vavilovia formosa (Stev.) Fed.</title>
        <authorList>
            <person name="Safronova V.I."/>
            <person name="Kuznetsova I.G."/>
            <person name="Sazanova A.L."/>
            <person name="Kimeklis A.K."/>
            <person name="Belimov A.A."/>
            <person name="Andronov E.E."/>
            <person name="Pinaev A.G."/>
            <person name="Chizhevskaya E.P."/>
            <person name="Pukhaev A.R."/>
            <person name="Popov K.P."/>
            <person name="Willems A."/>
            <person name="Tikhonovich I.A."/>
        </authorList>
    </citation>
    <scope>NUCLEOTIDE SEQUENCE [LARGE SCALE GENOMIC DNA]</scope>
    <source>
        <strain evidence="5 6">Vaf18</strain>
        <plasmid evidence="5">unnamed1</plasmid>
    </source>
</reference>
<name>A0A1D7UCD1_9HYPH</name>
<geneLocation type="plasmid" evidence="5 6">
    <name>unnamed1</name>
</geneLocation>
<dbReference type="KEGG" id="bvv:BHK69_30440"/>
<comment type="pathway">
    <text evidence="1">Biopolymer metabolism; poly-(R)-3-hydroxybutanoate biosynthesis.</text>
</comment>
<dbReference type="EMBL" id="CP017148">
    <property type="protein sequence ID" value="AOO85032.1"/>
    <property type="molecule type" value="Genomic_DNA"/>
</dbReference>
<dbReference type="InterPro" id="IPR010123">
    <property type="entry name" value="PHA_synth_III_E"/>
</dbReference>
<keyword evidence="3" id="KW-0583">PHB biosynthesis</keyword>
<dbReference type="RefSeq" id="WP_069694215.1">
    <property type="nucleotide sequence ID" value="NZ_CP017148.1"/>
</dbReference>
<evidence type="ECO:0000256" key="2">
    <source>
        <dbReference type="ARBA" id="ARBA00019066"/>
    </source>
</evidence>
<evidence type="ECO:0000313" key="5">
    <source>
        <dbReference type="EMBL" id="AOO85032.1"/>
    </source>
</evidence>
<evidence type="ECO:0000256" key="3">
    <source>
        <dbReference type="ARBA" id="ARBA00022752"/>
    </source>
</evidence>
<dbReference type="GO" id="GO:0042619">
    <property type="term" value="P:poly-hydroxybutyrate biosynthetic process"/>
    <property type="evidence" value="ECO:0007669"/>
    <property type="project" value="UniProtKB-KW"/>
</dbReference>
<feature type="region of interest" description="Disordered" evidence="4">
    <location>
        <begin position="212"/>
        <end position="247"/>
    </location>
</feature>
<keyword evidence="6" id="KW-1185">Reference proteome</keyword>
<feature type="compositionally biased region" description="Basic and acidic residues" evidence="4">
    <location>
        <begin position="212"/>
        <end position="233"/>
    </location>
</feature>
<accession>A0A1D7UCD1</accession>
<proteinExistence type="predicted"/>
<evidence type="ECO:0000256" key="4">
    <source>
        <dbReference type="SAM" id="MobiDB-lite"/>
    </source>
</evidence>
<organism evidence="5 6">
    <name type="scientific">Bosea vaviloviae</name>
    <dbReference type="NCBI Taxonomy" id="1526658"/>
    <lineage>
        <taxon>Bacteria</taxon>
        <taxon>Pseudomonadati</taxon>
        <taxon>Pseudomonadota</taxon>
        <taxon>Alphaproteobacteria</taxon>
        <taxon>Hyphomicrobiales</taxon>
        <taxon>Boseaceae</taxon>
        <taxon>Bosea</taxon>
    </lineage>
</organism>
<protein>
    <recommendedName>
        <fullName evidence="2">Poly(3-hydroxyalkanoate) polymerase subunit PhaE</fullName>
    </recommendedName>
</protein>
<dbReference type="Proteomes" id="UP000094969">
    <property type="component" value="Plasmid unnamed1"/>
</dbReference>
<gene>
    <name evidence="5" type="ORF">BHK69_30440</name>
</gene>
<dbReference type="AlphaFoldDB" id="A0A1D7UCD1"/>
<evidence type="ECO:0000313" key="6">
    <source>
        <dbReference type="Proteomes" id="UP000094969"/>
    </source>
</evidence>